<dbReference type="STRING" id="2512241.A0A553I8C2"/>
<gene>
    <name evidence="8" type="ORF">FHL15_002722</name>
</gene>
<dbReference type="Gene3D" id="3.90.180.10">
    <property type="entry name" value="Medium-chain alcohol dehydrogenases, catalytic domain"/>
    <property type="match status" value="1"/>
</dbReference>
<comment type="similarity">
    <text evidence="2">Belongs to the zinc-containing alcohol dehydrogenase family.</text>
</comment>
<dbReference type="InterPro" id="IPR013154">
    <property type="entry name" value="ADH-like_N"/>
</dbReference>
<evidence type="ECO:0000313" key="9">
    <source>
        <dbReference type="Proteomes" id="UP000319160"/>
    </source>
</evidence>
<evidence type="ECO:0000259" key="7">
    <source>
        <dbReference type="SMART" id="SM00829"/>
    </source>
</evidence>
<evidence type="ECO:0000256" key="4">
    <source>
        <dbReference type="ARBA" id="ARBA00022833"/>
    </source>
</evidence>
<dbReference type="SUPFAM" id="SSF51735">
    <property type="entry name" value="NAD(P)-binding Rossmann-fold domains"/>
    <property type="match status" value="1"/>
</dbReference>
<evidence type="ECO:0000256" key="2">
    <source>
        <dbReference type="ARBA" id="ARBA00008072"/>
    </source>
</evidence>
<comment type="caution">
    <text evidence="8">The sequence shown here is derived from an EMBL/GenBank/DDBJ whole genome shotgun (WGS) entry which is preliminary data.</text>
</comment>
<sequence length="363" mass="38042">MSTTDVPKTHKACVYDKPGSCSIAIKDVPTPEPGPGEVLVKLTHSGVCHSDYGIMMNSWKHLPAETQPGQIGGHEGLGHIVKLGEGSEKEGVKVGDRVGIKWVASACLTCPPCAEELEGLCFNQKISGYYTPGTFQQYVVGPANYVTPVPESLPGELAAPMLCAGVTTYAALQKCGAKKGQWIVIAGAGGGLGTVATSIATKGMGFRVIGIDSTQKRESVLEAGAEHFIDVAAFDNDSIGKEVMKLTGLGAAAVIVCTANNNAYAQALSMLQFNGTLVCVGMPEGEQVPIATAFPAFMVKGHYKIIGSAVGNRREAIETLELAKQGIIKMPVRIVGMGELQSVFEQMGHHGLIGRVVLDMSSV</sequence>
<dbReference type="PANTHER" id="PTHR42940">
    <property type="entry name" value="ALCOHOL DEHYDROGENASE 1-RELATED"/>
    <property type="match status" value="1"/>
</dbReference>
<comment type="cofactor">
    <cofactor evidence="1">
        <name>Zn(2+)</name>
        <dbReference type="ChEBI" id="CHEBI:29105"/>
    </cofactor>
</comment>
<dbReference type="GO" id="GO:0005737">
    <property type="term" value="C:cytoplasm"/>
    <property type="evidence" value="ECO:0007669"/>
    <property type="project" value="TreeGrafter"/>
</dbReference>
<evidence type="ECO:0000256" key="3">
    <source>
        <dbReference type="ARBA" id="ARBA00022723"/>
    </source>
</evidence>
<proteinExistence type="inferred from homology"/>
<dbReference type="Proteomes" id="UP000319160">
    <property type="component" value="Unassembled WGS sequence"/>
</dbReference>
<keyword evidence="9" id="KW-1185">Reference proteome</keyword>
<dbReference type="Gene3D" id="3.40.50.720">
    <property type="entry name" value="NAD(P)-binding Rossmann-like Domain"/>
    <property type="match status" value="1"/>
</dbReference>
<reference evidence="9" key="1">
    <citation type="submission" date="2019-06" db="EMBL/GenBank/DDBJ databases">
        <title>Draft genome sequence of the griseofulvin-producing fungus Xylaria cubensis strain G536.</title>
        <authorList>
            <person name="Mead M.E."/>
            <person name="Raja H.A."/>
            <person name="Steenwyk J.L."/>
            <person name="Knowles S.L."/>
            <person name="Oberlies N.H."/>
            <person name="Rokas A."/>
        </authorList>
    </citation>
    <scope>NUCLEOTIDE SEQUENCE [LARGE SCALE GENOMIC DNA]</scope>
    <source>
        <strain evidence="9">G536</strain>
    </source>
</reference>
<dbReference type="FunFam" id="3.40.50.720:FF:000039">
    <property type="entry name" value="Alcohol dehydrogenase AdhP"/>
    <property type="match status" value="1"/>
</dbReference>
<name>A0A553I8C2_9PEZI</name>
<keyword evidence="4" id="KW-0862">Zinc</keyword>
<dbReference type="EMBL" id="VFLP01000011">
    <property type="protein sequence ID" value="TRX96450.1"/>
    <property type="molecule type" value="Genomic_DNA"/>
</dbReference>
<dbReference type="InterPro" id="IPR011032">
    <property type="entry name" value="GroES-like_sf"/>
</dbReference>
<evidence type="ECO:0000256" key="5">
    <source>
        <dbReference type="ARBA" id="ARBA00023002"/>
    </source>
</evidence>
<keyword evidence="5" id="KW-0560">Oxidoreductase</keyword>
<dbReference type="InterPro" id="IPR036291">
    <property type="entry name" value="NAD(P)-bd_dom_sf"/>
</dbReference>
<dbReference type="InterPro" id="IPR020843">
    <property type="entry name" value="ER"/>
</dbReference>
<dbReference type="SMART" id="SM00829">
    <property type="entry name" value="PKS_ER"/>
    <property type="match status" value="1"/>
</dbReference>
<dbReference type="GO" id="GO:0046872">
    <property type="term" value="F:metal ion binding"/>
    <property type="evidence" value="ECO:0007669"/>
    <property type="project" value="UniProtKB-KW"/>
</dbReference>
<dbReference type="OrthoDB" id="1879366at2759"/>
<organism evidence="8 9">
    <name type="scientific">Xylaria flabelliformis</name>
    <dbReference type="NCBI Taxonomy" id="2512241"/>
    <lineage>
        <taxon>Eukaryota</taxon>
        <taxon>Fungi</taxon>
        <taxon>Dikarya</taxon>
        <taxon>Ascomycota</taxon>
        <taxon>Pezizomycotina</taxon>
        <taxon>Sordariomycetes</taxon>
        <taxon>Xylariomycetidae</taxon>
        <taxon>Xylariales</taxon>
        <taxon>Xylariaceae</taxon>
        <taxon>Xylaria</taxon>
    </lineage>
</organism>
<feature type="domain" description="Enoyl reductase (ER)" evidence="7">
    <location>
        <begin position="19"/>
        <end position="358"/>
    </location>
</feature>
<evidence type="ECO:0000256" key="1">
    <source>
        <dbReference type="ARBA" id="ARBA00001947"/>
    </source>
</evidence>
<dbReference type="GO" id="GO:0004022">
    <property type="term" value="F:alcohol dehydrogenase (NAD+) activity"/>
    <property type="evidence" value="ECO:0007669"/>
    <property type="project" value="TreeGrafter"/>
</dbReference>
<protein>
    <recommendedName>
        <fullName evidence="7">Enoyl reductase (ER) domain-containing protein</fullName>
    </recommendedName>
</protein>
<evidence type="ECO:0000256" key="6">
    <source>
        <dbReference type="ARBA" id="ARBA00023027"/>
    </source>
</evidence>
<dbReference type="PANTHER" id="PTHR42940:SF5">
    <property type="entry name" value="ALCOHOL DEHYDROGENASE 2"/>
    <property type="match status" value="1"/>
</dbReference>
<keyword evidence="6" id="KW-0520">NAD</keyword>
<dbReference type="Pfam" id="PF00107">
    <property type="entry name" value="ADH_zinc_N"/>
    <property type="match status" value="1"/>
</dbReference>
<dbReference type="InterPro" id="IPR013149">
    <property type="entry name" value="ADH-like_C"/>
</dbReference>
<keyword evidence="3" id="KW-0479">Metal-binding</keyword>
<dbReference type="AlphaFoldDB" id="A0A553I8C2"/>
<dbReference type="Pfam" id="PF08240">
    <property type="entry name" value="ADH_N"/>
    <property type="match status" value="1"/>
</dbReference>
<accession>A0A553I8C2</accession>
<evidence type="ECO:0000313" key="8">
    <source>
        <dbReference type="EMBL" id="TRX96450.1"/>
    </source>
</evidence>
<dbReference type="CDD" id="cd08297">
    <property type="entry name" value="CAD3"/>
    <property type="match status" value="1"/>
</dbReference>
<dbReference type="SUPFAM" id="SSF50129">
    <property type="entry name" value="GroES-like"/>
    <property type="match status" value="1"/>
</dbReference>